<dbReference type="AlphaFoldDB" id="A0A8J5RLV7"/>
<protein>
    <submittedName>
        <fullName evidence="1">Uncharacterized protein</fullName>
    </submittedName>
</protein>
<sequence>MRSFPFGCPGAYARQKANTMAAMEKQKPASGLPPVDCVAVLPPWGPHKRSCRDRTRLQRPVTVAKSWKLLPVLRDKPM</sequence>
<name>A0A8J5RLV7_ZIZPA</name>
<gene>
    <name evidence="1" type="ORF">GUJ93_ZPchr0002g26117</name>
</gene>
<comment type="caution">
    <text evidence="1">The sequence shown here is derived from an EMBL/GenBank/DDBJ whole genome shotgun (WGS) entry which is preliminary data.</text>
</comment>
<reference evidence="1" key="2">
    <citation type="submission" date="2021-02" db="EMBL/GenBank/DDBJ databases">
        <authorList>
            <person name="Kimball J.A."/>
            <person name="Haas M.W."/>
            <person name="Macchietto M."/>
            <person name="Kono T."/>
            <person name="Duquette J."/>
            <person name="Shao M."/>
        </authorList>
    </citation>
    <scope>NUCLEOTIDE SEQUENCE</scope>
    <source>
        <tissue evidence="1">Fresh leaf tissue</tissue>
    </source>
</reference>
<evidence type="ECO:0000313" key="2">
    <source>
        <dbReference type="Proteomes" id="UP000729402"/>
    </source>
</evidence>
<organism evidence="1 2">
    <name type="scientific">Zizania palustris</name>
    <name type="common">Northern wild rice</name>
    <dbReference type="NCBI Taxonomy" id="103762"/>
    <lineage>
        <taxon>Eukaryota</taxon>
        <taxon>Viridiplantae</taxon>
        <taxon>Streptophyta</taxon>
        <taxon>Embryophyta</taxon>
        <taxon>Tracheophyta</taxon>
        <taxon>Spermatophyta</taxon>
        <taxon>Magnoliopsida</taxon>
        <taxon>Liliopsida</taxon>
        <taxon>Poales</taxon>
        <taxon>Poaceae</taxon>
        <taxon>BOP clade</taxon>
        <taxon>Oryzoideae</taxon>
        <taxon>Oryzeae</taxon>
        <taxon>Zizaniinae</taxon>
        <taxon>Zizania</taxon>
    </lineage>
</organism>
<reference evidence="1" key="1">
    <citation type="journal article" date="2021" name="bioRxiv">
        <title>Whole Genome Assembly and Annotation of Northern Wild Rice, Zizania palustris L., Supports a Whole Genome Duplication in the Zizania Genus.</title>
        <authorList>
            <person name="Haas M."/>
            <person name="Kono T."/>
            <person name="Macchietto M."/>
            <person name="Millas R."/>
            <person name="McGilp L."/>
            <person name="Shao M."/>
            <person name="Duquette J."/>
            <person name="Hirsch C.N."/>
            <person name="Kimball J."/>
        </authorList>
    </citation>
    <scope>NUCLEOTIDE SEQUENCE</scope>
    <source>
        <tissue evidence="1">Fresh leaf tissue</tissue>
    </source>
</reference>
<proteinExistence type="predicted"/>
<accession>A0A8J5RLV7</accession>
<dbReference type="EMBL" id="JAAALK010000287">
    <property type="protein sequence ID" value="KAG8056261.1"/>
    <property type="molecule type" value="Genomic_DNA"/>
</dbReference>
<evidence type="ECO:0000313" key="1">
    <source>
        <dbReference type="EMBL" id="KAG8056261.1"/>
    </source>
</evidence>
<dbReference type="Proteomes" id="UP000729402">
    <property type="component" value="Unassembled WGS sequence"/>
</dbReference>
<keyword evidence="2" id="KW-1185">Reference proteome</keyword>